<proteinExistence type="predicted"/>
<reference evidence="2 3" key="1">
    <citation type="submission" date="2021-03" db="EMBL/GenBank/DDBJ databases">
        <title>Complete Genome Sequences of Two Lysobacter Strains Isolated from Sea Water (Lysobacter caseinilyticus) and Soil (Lysobacter helvus) in South Korea.</title>
        <authorList>
            <person name="Watanabe Y."/>
            <person name="Arakawa K."/>
        </authorList>
    </citation>
    <scope>NUCLEOTIDE SEQUENCE [LARGE SCALE GENOMIC DNA]</scope>
    <source>
        <strain evidence="2 3">KVB24</strain>
    </source>
</reference>
<protein>
    <recommendedName>
        <fullName evidence="4">Right-handed parallel beta-helix repeat-containing protein</fullName>
    </recommendedName>
</protein>
<keyword evidence="3" id="KW-1185">Reference proteome</keyword>
<dbReference type="EMBL" id="AP024545">
    <property type="protein sequence ID" value="BCT93632.1"/>
    <property type="molecule type" value="Genomic_DNA"/>
</dbReference>
<evidence type="ECO:0000313" key="3">
    <source>
        <dbReference type="Proteomes" id="UP000681317"/>
    </source>
</evidence>
<gene>
    <name evidence="2" type="ORF">LYSCAS_26560</name>
</gene>
<dbReference type="InterPro" id="IPR059226">
    <property type="entry name" value="Choice_anch_Q_dom"/>
</dbReference>
<evidence type="ECO:0000256" key="1">
    <source>
        <dbReference type="SAM" id="SignalP"/>
    </source>
</evidence>
<dbReference type="SUPFAM" id="SSF51126">
    <property type="entry name" value="Pectin lyase-like"/>
    <property type="match status" value="1"/>
</dbReference>
<dbReference type="Proteomes" id="UP000681317">
    <property type="component" value="Chromosome"/>
</dbReference>
<dbReference type="RefSeq" id="WP_213434548.1">
    <property type="nucleotide sequence ID" value="NZ_AP024545.1"/>
</dbReference>
<dbReference type="InterPro" id="IPR012334">
    <property type="entry name" value="Pectin_lyas_fold"/>
</dbReference>
<dbReference type="NCBIfam" id="NF041518">
    <property type="entry name" value="choice_anch_Q"/>
    <property type="match status" value="1"/>
</dbReference>
<evidence type="ECO:0000313" key="2">
    <source>
        <dbReference type="EMBL" id="BCT93632.1"/>
    </source>
</evidence>
<keyword evidence="1" id="KW-0732">Signal</keyword>
<feature type="chain" id="PRO_5045789757" description="Right-handed parallel beta-helix repeat-containing protein" evidence="1">
    <location>
        <begin position="24"/>
        <end position="450"/>
    </location>
</feature>
<dbReference type="Gene3D" id="2.160.20.10">
    <property type="entry name" value="Single-stranded right-handed beta-helix, Pectin lyase-like"/>
    <property type="match status" value="1"/>
</dbReference>
<accession>A0ABN6G106</accession>
<dbReference type="InterPro" id="IPR011050">
    <property type="entry name" value="Pectin_lyase_fold/virulence"/>
</dbReference>
<name>A0ABN6G106_9GAMM</name>
<feature type="signal peptide" evidence="1">
    <location>
        <begin position="1"/>
        <end position="23"/>
    </location>
</feature>
<evidence type="ECO:0008006" key="4">
    <source>
        <dbReference type="Google" id="ProtNLM"/>
    </source>
</evidence>
<organism evidence="2 3">
    <name type="scientific">Noviluteimonas caseinilytica</name>
    <dbReference type="NCBI Taxonomy" id="2675101"/>
    <lineage>
        <taxon>Bacteria</taxon>
        <taxon>Pseudomonadati</taxon>
        <taxon>Pseudomonadota</taxon>
        <taxon>Gammaproteobacteria</taxon>
        <taxon>Lysobacterales</taxon>
        <taxon>Lysobacteraceae</taxon>
        <taxon>Noviluteimonas</taxon>
    </lineage>
</organism>
<sequence>MQTKLIQFAAAAGLLFAASGAHAQTFTVTNCNDTGAGSLRAVAESAPDGAVVAMDALPCNRIVLRTGPIRLRQPVLQIQGPGLDKLTVSGDGRSQVFVHAPPADAAFTSLALRRFTVSWGRALDGEAFGGCISTTGGVSLQDMQVHHCLARDSRSGGDAGYGGAVYGGAGVVLTHSIVHTNRADGGDGGGVYSGGPISVNNSRVSNNQASGNGGGFVALEGAHVELSNVTSNVAGGVGGGMWVDGTGQTDRLITIMFSTIARNRAHTAAGAYFSAANSTRLIESTVSGNVADESQGGVVFDAGYMTQEVINSTITANRALAPGAAGCLGSGASVRMRLRLNSSIVSANTCAGMPDDLASVDDPGATGALGNNNLLGAINLVFTGNGTVRTNSPRLGALAFNGGVTETHLPLADSPVIDKGNNSPGFATDQRRRNFVRVKGAAADIGAVER</sequence>